<evidence type="ECO:0000313" key="2">
    <source>
        <dbReference type="EMBL" id="WPL19141.1"/>
    </source>
</evidence>
<dbReference type="RefSeq" id="WP_328984887.1">
    <property type="nucleotide sequence ID" value="NZ_CP121472.1"/>
</dbReference>
<name>A0ABZ0SH97_9GAMM</name>
<feature type="domain" description="N-acetyltransferase" evidence="1">
    <location>
        <begin position="9"/>
        <end position="148"/>
    </location>
</feature>
<dbReference type="PROSITE" id="PS51186">
    <property type="entry name" value="GNAT"/>
    <property type="match status" value="1"/>
</dbReference>
<reference evidence="2 3" key="1">
    <citation type="journal article" date="2023" name="Microorganisms">
        <title>Thiorhodovibrio frisius and Trv. litoralis spp. nov., Two Novel Members from a Clade of Fastidious Purple Sulfur Bacteria That Exhibit Unique Red-Shifted Light-Harvesting Capabilities.</title>
        <authorList>
            <person name="Methner A."/>
            <person name="Kuzyk S.B."/>
            <person name="Petersen J."/>
            <person name="Bauer S."/>
            <person name="Brinkmann H."/>
            <person name="Sichau K."/>
            <person name="Wanner G."/>
            <person name="Wolf J."/>
            <person name="Neumann-Schaal M."/>
            <person name="Henke P."/>
            <person name="Tank M."/>
            <person name="Sproer C."/>
            <person name="Bunk B."/>
            <person name="Overmann J."/>
        </authorList>
    </citation>
    <scope>NUCLEOTIDE SEQUENCE [LARGE SCALE GENOMIC DNA]</scope>
    <source>
        <strain evidence="2 3">DSM 6702</strain>
    </source>
</reference>
<dbReference type="InterPro" id="IPR057691">
    <property type="entry name" value="DUF7931"/>
</dbReference>
<evidence type="ECO:0000259" key="1">
    <source>
        <dbReference type="PROSITE" id="PS51186"/>
    </source>
</evidence>
<dbReference type="Proteomes" id="UP001432180">
    <property type="component" value="Chromosome"/>
</dbReference>
<dbReference type="Pfam" id="PF00583">
    <property type="entry name" value="Acetyltransf_1"/>
    <property type="match status" value="1"/>
</dbReference>
<dbReference type="InterPro" id="IPR016181">
    <property type="entry name" value="Acyl_CoA_acyltransferase"/>
</dbReference>
<sequence>MPTATLPEYRIEYADWQRQGRELRAVRQAVFIEELSGEETREWDRADTKARHLLVRAGEPPEAIGTLRWLPSGQIERLAVKPAWRGRGIGSALLASAARELQSHRRVTPFVYANDSTQAFFARLGLIAEDAPVEQQGQRLQRMVLQAPEALISADLRARLLGETSGRLFLTQRAHLALAVRQLAAQARRQVNLLSTDLQPDIYDHQDFVEALRYLAIELRGRLPVKILVSDPEPSLRRGHRLIELARLLSSDVQIRLVPKDWAEYRDQFLLCDQDGLCLTRHQDPRRTLVDFNSGAETRRLRRLFDQIWEQGDMHPGLRRLYL</sequence>
<keyword evidence="3" id="KW-1185">Reference proteome</keyword>
<dbReference type="Pfam" id="PF25559">
    <property type="entry name" value="DUF7931"/>
    <property type="match status" value="1"/>
</dbReference>
<dbReference type="EMBL" id="CP121472">
    <property type="protein sequence ID" value="WPL19141.1"/>
    <property type="molecule type" value="Genomic_DNA"/>
</dbReference>
<protein>
    <submittedName>
        <fullName evidence="2">Acetyltransferase (GNAT) family protein</fullName>
    </submittedName>
</protein>
<dbReference type="InterPro" id="IPR000182">
    <property type="entry name" value="GNAT_dom"/>
</dbReference>
<dbReference type="CDD" id="cd04301">
    <property type="entry name" value="NAT_SF"/>
    <property type="match status" value="1"/>
</dbReference>
<accession>A0ABZ0SH97</accession>
<gene>
    <name evidence="2" type="ORF">Thiowin_04247</name>
</gene>
<dbReference type="Gene3D" id="3.40.630.30">
    <property type="match status" value="1"/>
</dbReference>
<evidence type="ECO:0000313" key="3">
    <source>
        <dbReference type="Proteomes" id="UP001432180"/>
    </source>
</evidence>
<proteinExistence type="predicted"/>
<dbReference type="SUPFAM" id="SSF55729">
    <property type="entry name" value="Acyl-CoA N-acyltransferases (Nat)"/>
    <property type="match status" value="1"/>
</dbReference>
<organism evidence="2 3">
    <name type="scientific">Thiorhodovibrio winogradskyi</name>
    <dbReference type="NCBI Taxonomy" id="77007"/>
    <lineage>
        <taxon>Bacteria</taxon>
        <taxon>Pseudomonadati</taxon>
        <taxon>Pseudomonadota</taxon>
        <taxon>Gammaproteobacteria</taxon>
        <taxon>Chromatiales</taxon>
        <taxon>Chromatiaceae</taxon>
        <taxon>Thiorhodovibrio</taxon>
    </lineage>
</organism>